<proteinExistence type="predicted"/>
<evidence type="ECO:0000313" key="2">
    <source>
        <dbReference type="Proteomes" id="UP001326567"/>
    </source>
</evidence>
<gene>
    <name evidence="1" type="ORF">T7987_03270</name>
</gene>
<protein>
    <submittedName>
        <fullName evidence="1">Uncharacterized protein</fullName>
    </submittedName>
</protein>
<name>A0ABZ0V2Z4_9RHOB</name>
<dbReference type="RefSeq" id="WP_322328994.1">
    <property type="nucleotide sequence ID" value="NZ_CP139725.1"/>
</dbReference>
<reference evidence="1 2" key="1">
    <citation type="submission" date="2023-11" db="EMBL/GenBank/DDBJ databases">
        <title>From the Deep-Sea to the Surface: Bacterial Genomes Isolated from the Moytirra Hydrothermal Vent Plume.</title>
        <authorList>
            <person name="Major S.R."/>
        </authorList>
    </citation>
    <scope>NUCLEOTIDE SEQUENCE [LARGE SCALE GENOMIC DNA]</scope>
    <source>
        <strain evidence="1 2">OXR-9</strain>
    </source>
</reference>
<dbReference type="Proteomes" id="UP001326567">
    <property type="component" value="Chromosome"/>
</dbReference>
<evidence type="ECO:0000313" key="1">
    <source>
        <dbReference type="EMBL" id="WPZ22272.1"/>
    </source>
</evidence>
<dbReference type="EMBL" id="CP139725">
    <property type="protein sequence ID" value="WPZ22272.1"/>
    <property type="molecule type" value="Genomic_DNA"/>
</dbReference>
<organism evidence="1 2">
    <name type="scientific">Sulfitobacter faviae</name>
    <dbReference type="NCBI Taxonomy" id="1775881"/>
    <lineage>
        <taxon>Bacteria</taxon>
        <taxon>Pseudomonadati</taxon>
        <taxon>Pseudomonadota</taxon>
        <taxon>Alphaproteobacteria</taxon>
        <taxon>Rhodobacterales</taxon>
        <taxon>Roseobacteraceae</taxon>
        <taxon>Sulfitobacter</taxon>
    </lineage>
</organism>
<keyword evidence="2" id="KW-1185">Reference proteome</keyword>
<accession>A0ABZ0V2Z4</accession>
<sequence>MQPSKTTQDARRYVCERLRHLGVELFCSPLLIDQLTEQSQALGSFAMVDLIQLIQRHRETDFFAWPRGPRKPDQFERPPLKGLWKAHMVPQGLGDFTHNLHREADQKWFEKKLDKLFADNASGDFDKNLAGKVAHLAVTQGIANRGMRNSLTSGHWLIFSETPFGAFYLCSAHHEEDDRLIFDRVRKAAEVFPNAAFSFGPPS</sequence>